<dbReference type="SUPFAM" id="SSF57938">
    <property type="entry name" value="DnaJ/Hsp40 cysteine-rich domain"/>
    <property type="match status" value="1"/>
</dbReference>
<organism evidence="1 2">
    <name type="scientific">Paratrimastix pyriformis</name>
    <dbReference type="NCBI Taxonomy" id="342808"/>
    <lineage>
        <taxon>Eukaryota</taxon>
        <taxon>Metamonada</taxon>
        <taxon>Preaxostyla</taxon>
        <taxon>Paratrimastigidae</taxon>
        <taxon>Paratrimastix</taxon>
    </lineage>
</organism>
<proteinExistence type="predicted"/>
<gene>
    <name evidence="1" type="ORF">PAPYR_5989</name>
</gene>
<sequence length="104" mass="10856">MNRCHDPKAKQTNKTEDIWKDNAGVTFGQQGEVPRAETIKQPAIFTIKMSRICPDCHGSGEVTGTCSDCEGQGEHAGGPCGNCHGTGQAGTDCPTCDGTGSVDD</sequence>
<name>A0ABQ8UGD5_9EUKA</name>
<evidence type="ECO:0008006" key="3">
    <source>
        <dbReference type="Google" id="ProtNLM"/>
    </source>
</evidence>
<reference evidence="1" key="1">
    <citation type="journal article" date="2022" name="bioRxiv">
        <title>Genomics of Preaxostyla Flagellates Illuminates Evolutionary Transitions and the Path Towards Mitochondrial Loss.</title>
        <authorList>
            <person name="Novak L.V.F."/>
            <person name="Treitli S.C."/>
            <person name="Pyrih J."/>
            <person name="Halakuc P."/>
            <person name="Pipaliya S.V."/>
            <person name="Vacek V."/>
            <person name="Brzon O."/>
            <person name="Soukal P."/>
            <person name="Eme L."/>
            <person name="Dacks J.B."/>
            <person name="Karnkowska A."/>
            <person name="Elias M."/>
            <person name="Hampl V."/>
        </authorList>
    </citation>
    <scope>NUCLEOTIDE SEQUENCE</scope>
    <source>
        <strain evidence="1">RCP-MX</strain>
    </source>
</reference>
<dbReference type="InterPro" id="IPR036410">
    <property type="entry name" value="HSP_DnaJ_Cys-rich_dom_sf"/>
</dbReference>
<dbReference type="Proteomes" id="UP001141327">
    <property type="component" value="Unassembled WGS sequence"/>
</dbReference>
<keyword evidence="2" id="KW-1185">Reference proteome</keyword>
<evidence type="ECO:0000313" key="2">
    <source>
        <dbReference type="Proteomes" id="UP001141327"/>
    </source>
</evidence>
<accession>A0ABQ8UGD5</accession>
<protein>
    <recommendedName>
        <fullName evidence="3">Molecular chaperone DnaJ</fullName>
    </recommendedName>
</protein>
<comment type="caution">
    <text evidence="1">The sequence shown here is derived from an EMBL/GenBank/DDBJ whole genome shotgun (WGS) entry which is preliminary data.</text>
</comment>
<evidence type="ECO:0000313" key="1">
    <source>
        <dbReference type="EMBL" id="KAJ4458309.1"/>
    </source>
</evidence>
<dbReference type="EMBL" id="JAPMOS010000031">
    <property type="protein sequence ID" value="KAJ4458309.1"/>
    <property type="molecule type" value="Genomic_DNA"/>
</dbReference>